<sequence>MSNGDQIFLNMKSCIFLVLLLGFIQLEFCCEITNDSDGSCPVNWFRRKRANMEYTRWRSNVETTPEFIVKVLDDEVTTPNTNQIVAVNIQPLTKRGEKIIVG</sequence>
<feature type="chain" id="PRO_5009115143" evidence="1">
    <location>
        <begin position="30"/>
        <end position="102"/>
    </location>
</feature>
<feature type="non-terminal residue" evidence="2">
    <location>
        <position position="102"/>
    </location>
</feature>
<accession>A0A1E1W4M0</accession>
<protein>
    <submittedName>
        <fullName evidence="2">Uncharacterized protein</fullName>
    </submittedName>
</protein>
<proteinExistence type="predicted"/>
<gene>
    <name evidence="2" type="ORF">g.2047</name>
</gene>
<evidence type="ECO:0000313" key="2">
    <source>
        <dbReference type="EMBL" id="JAT81910.1"/>
    </source>
</evidence>
<evidence type="ECO:0000256" key="1">
    <source>
        <dbReference type="SAM" id="SignalP"/>
    </source>
</evidence>
<name>A0A1E1W4M0_PECGO</name>
<feature type="signal peptide" evidence="1">
    <location>
        <begin position="1"/>
        <end position="29"/>
    </location>
</feature>
<organism evidence="2">
    <name type="scientific">Pectinophora gossypiella</name>
    <name type="common">Cotton pink bollworm</name>
    <name type="synonym">Depressaria gossypiella</name>
    <dbReference type="NCBI Taxonomy" id="13191"/>
    <lineage>
        <taxon>Eukaryota</taxon>
        <taxon>Metazoa</taxon>
        <taxon>Ecdysozoa</taxon>
        <taxon>Arthropoda</taxon>
        <taxon>Hexapoda</taxon>
        <taxon>Insecta</taxon>
        <taxon>Pterygota</taxon>
        <taxon>Neoptera</taxon>
        <taxon>Endopterygota</taxon>
        <taxon>Lepidoptera</taxon>
        <taxon>Glossata</taxon>
        <taxon>Ditrysia</taxon>
        <taxon>Gelechioidea</taxon>
        <taxon>Gelechiidae</taxon>
        <taxon>Apatetrinae</taxon>
        <taxon>Pectinophora</taxon>
    </lineage>
</organism>
<dbReference type="OrthoDB" id="7472770at2759"/>
<dbReference type="AlphaFoldDB" id="A0A1E1W4M0"/>
<reference evidence="2" key="1">
    <citation type="submission" date="2015-09" db="EMBL/GenBank/DDBJ databases">
        <title>De novo assembly of Pectinophora gossypiella (Pink Bollworm) gut transcriptome.</title>
        <authorList>
            <person name="Tassone E.E."/>
        </authorList>
    </citation>
    <scope>NUCLEOTIDE SEQUENCE</scope>
</reference>
<dbReference type="EMBL" id="GDQN01009144">
    <property type="protein sequence ID" value="JAT81910.1"/>
    <property type="molecule type" value="Transcribed_RNA"/>
</dbReference>
<keyword evidence="1" id="KW-0732">Signal</keyword>